<evidence type="ECO:0000313" key="1">
    <source>
        <dbReference type="EMBL" id="GFO09744.1"/>
    </source>
</evidence>
<name>A0AAV4ATS5_9GAST</name>
<keyword evidence="2" id="KW-1185">Reference proteome</keyword>
<organism evidence="1 2">
    <name type="scientific">Plakobranchus ocellatus</name>
    <dbReference type="NCBI Taxonomy" id="259542"/>
    <lineage>
        <taxon>Eukaryota</taxon>
        <taxon>Metazoa</taxon>
        <taxon>Spiralia</taxon>
        <taxon>Lophotrochozoa</taxon>
        <taxon>Mollusca</taxon>
        <taxon>Gastropoda</taxon>
        <taxon>Heterobranchia</taxon>
        <taxon>Euthyneura</taxon>
        <taxon>Panpulmonata</taxon>
        <taxon>Sacoglossa</taxon>
        <taxon>Placobranchoidea</taxon>
        <taxon>Plakobranchidae</taxon>
        <taxon>Plakobranchus</taxon>
    </lineage>
</organism>
<dbReference type="EMBL" id="BLXT01004117">
    <property type="protein sequence ID" value="GFO09744.1"/>
    <property type="molecule type" value="Genomic_DNA"/>
</dbReference>
<sequence>MNPFPLYGQSMYLGFGLALTVPMQQQLPSTSGRPNHQAILADILTSELQQRLHGSAQAARACWHLSCQRSA</sequence>
<gene>
    <name evidence="1" type="ORF">PoB_003624900</name>
</gene>
<evidence type="ECO:0000313" key="2">
    <source>
        <dbReference type="Proteomes" id="UP000735302"/>
    </source>
</evidence>
<protein>
    <submittedName>
        <fullName evidence="1">Uncharacterized protein</fullName>
    </submittedName>
</protein>
<dbReference type="Proteomes" id="UP000735302">
    <property type="component" value="Unassembled WGS sequence"/>
</dbReference>
<reference evidence="1 2" key="1">
    <citation type="journal article" date="2021" name="Elife">
        <title>Chloroplast acquisition without the gene transfer in kleptoplastic sea slugs, Plakobranchus ocellatus.</title>
        <authorList>
            <person name="Maeda T."/>
            <person name="Takahashi S."/>
            <person name="Yoshida T."/>
            <person name="Shimamura S."/>
            <person name="Takaki Y."/>
            <person name="Nagai Y."/>
            <person name="Toyoda A."/>
            <person name="Suzuki Y."/>
            <person name="Arimoto A."/>
            <person name="Ishii H."/>
            <person name="Satoh N."/>
            <person name="Nishiyama T."/>
            <person name="Hasebe M."/>
            <person name="Maruyama T."/>
            <person name="Minagawa J."/>
            <person name="Obokata J."/>
            <person name="Shigenobu S."/>
        </authorList>
    </citation>
    <scope>NUCLEOTIDE SEQUENCE [LARGE SCALE GENOMIC DNA]</scope>
</reference>
<proteinExistence type="predicted"/>
<comment type="caution">
    <text evidence="1">The sequence shown here is derived from an EMBL/GenBank/DDBJ whole genome shotgun (WGS) entry which is preliminary data.</text>
</comment>
<accession>A0AAV4ATS5</accession>
<dbReference type="AlphaFoldDB" id="A0AAV4ATS5"/>